<dbReference type="PANTHER" id="PTHR42832">
    <property type="entry name" value="AMINO ACID AMINOTRANSFERASE"/>
    <property type="match status" value="1"/>
</dbReference>
<dbReference type="Proteomes" id="UP000239462">
    <property type="component" value="Chromosome"/>
</dbReference>
<dbReference type="GO" id="GO:0008483">
    <property type="term" value="F:transaminase activity"/>
    <property type="evidence" value="ECO:0007669"/>
    <property type="project" value="UniProtKB-KW"/>
</dbReference>
<accession>A0A2L1CBU3</accession>
<evidence type="ECO:0000256" key="3">
    <source>
        <dbReference type="ARBA" id="ARBA00022679"/>
    </source>
</evidence>
<evidence type="ECO:0000256" key="1">
    <source>
        <dbReference type="ARBA" id="ARBA00001933"/>
    </source>
</evidence>
<evidence type="ECO:0000256" key="2">
    <source>
        <dbReference type="ARBA" id="ARBA00022576"/>
    </source>
</evidence>
<dbReference type="EC" id="2.6.1.-" evidence="4"/>
<feature type="domain" description="Aminotransferase class I/classII large" evidence="5">
    <location>
        <begin position="61"/>
        <end position="385"/>
    </location>
</feature>
<evidence type="ECO:0000259" key="5">
    <source>
        <dbReference type="Pfam" id="PF00155"/>
    </source>
</evidence>
<proteinExistence type="inferred from homology"/>
<dbReference type="Gene3D" id="3.90.1150.10">
    <property type="entry name" value="Aspartate Aminotransferase, domain 1"/>
    <property type="match status" value="1"/>
</dbReference>
<evidence type="ECO:0000313" key="7">
    <source>
        <dbReference type="Proteomes" id="UP000239462"/>
    </source>
</evidence>
<organism evidence="6 7">
    <name type="scientific">Methanococcus maripaludis</name>
    <name type="common">Methanococcus deltae</name>
    <dbReference type="NCBI Taxonomy" id="39152"/>
    <lineage>
        <taxon>Archaea</taxon>
        <taxon>Methanobacteriati</taxon>
        <taxon>Methanobacteriota</taxon>
        <taxon>Methanomada group</taxon>
        <taxon>Methanococci</taxon>
        <taxon>Methanococcales</taxon>
        <taxon>Methanococcaceae</taxon>
        <taxon>Methanococcus</taxon>
    </lineage>
</organism>
<comment type="similarity">
    <text evidence="4">Belongs to the class-I pyridoxal-phosphate-dependent aminotransferase family.</text>
</comment>
<dbReference type="FunFam" id="3.40.640.10:FF:000210">
    <property type="entry name" value="Aminotransferase"/>
    <property type="match status" value="1"/>
</dbReference>
<dbReference type="PANTHER" id="PTHR42832:SF3">
    <property type="entry name" value="L-GLUTAMINE--4-(METHYLSULFANYL)-2-OXOBUTANOATE AMINOTRANSFERASE"/>
    <property type="match status" value="1"/>
</dbReference>
<dbReference type="Gene3D" id="3.40.640.10">
    <property type="entry name" value="Type I PLP-dependent aspartate aminotransferase-like (Major domain)"/>
    <property type="match status" value="1"/>
</dbReference>
<dbReference type="PROSITE" id="PS00105">
    <property type="entry name" value="AA_TRANSFER_CLASS_1"/>
    <property type="match status" value="1"/>
</dbReference>
<dbReference type="EMBL" id="CP026606">
    <property type="protein sequence ID" value="AVB76690.1"/>
    <property type="molecule type" value="Genomic_DNA"/>
</dbReference>
<gene>
    <name evidence="6" type="primary">dapL</name>
    <name evidence="6" type="ORF">MMJJ_13110</name>
</gene>
<sequence>MKTAYLLKITYSGVKMESYIQNLFAERIGGKSFGKEDVIYKFEKIKRAKQAAKLKYPDMELIDMGVGEPDEMADESVVEVLCEEAKKHENRGYSDNGVQALKDEIPIYMEKIFGVKDLDPVNEVVHSIGSKPALAYITSVFINPGDVTLMTVPGYPVTATHTKWYGGSVETLPLLEKNNFLPELDAISKEVKEKAKILYLNYPNNPTGAQATKKFYKEAVDFAFENDLIVIQDAAYSALTYGDKPLSFLSLKDAKEVGVEIHSFSKAYNMTGWRLAFVAGNELIVRGFAAVKDNYDSGQFIPIQKAGIHCLRHPEITEKTRAKYERRLSKMVKILKEAGFNAKMPGGTFYLYVKAPIGTKDGAKFANAEEFSQFMIKEKLISTVPWDDAGNFVRMAACFEAFKDGEISIEEEDRILNEVKRRLTEVEFVFE</sequence>
<dbReference type="InterPro" id="IPR015422">
    <property type="entry name" value="PyrdxlP-dep_Trfase_small"/>
</dbReference>
<reference evidence="7" key="1">
    <citation type="journal article" date="2018" name="Genome Announc.">
        <title>Complete Genome Sequence of the Methanococcus maripaludis Type Strain JJ (DSM 2067), a Model for Selenoprotein Synthesis in Archaea.</title>
        <authorList>
            <person name="Poehlein A."/>
            <person name="Heym D."/>
            <person name="Quitzke V."/>
            <person name="Fersch J."/>
            <person name="Daniel R."/>
            <person name="Rother M."/>
        </authorList>
    </citation>
    <scope>NUCLEOTIDE SEQUENCE [LARGE SCALE GENOMIC DNA]</scope>
    <source>
        <strain evidence="7">DSM 2067</strain>
    </source>
</reference>
<dbReference type="KEGG" id="mmad:MMJJ_13110"/>
<dbReference type="NCBIfam" id="NF004937">
    <property type="entry name" value="PRK06290.1"/>
    <property type="match status" value="1"/>
</dbReference>
<dbReference type="CDD" id="cd00609">
    <property type="entry name" value="AAT_like"/>
    <property type="match status" value="1"/>
</dbReference>
<dbReference type="SUPFAM" id="SSF53383">
    <property type="entry name" value="PLP-dependent transferases"/>
    <property type="match status" value="1"/>
</dbReference>
<protein>
    <recommendedName>
        <fullName evidence="4">Aminotransferase</fullName>
        <ecNumber evidence="4">2.6.1.-</ecNumber>
    </recommendedName>
</protein>
<dbReference type="AlphaFoldDB" id="A0A2L1CBU3"/>
<dbReference type="InterPro" id="IPR004838">
    <property type="entry name" value="NHTrfase_class1_PyrdxlP-BS"/>
</dbReference>
<comment type="cofactor">
    <cofactor evidence="1 4">
        <name>pyridoxal 5'-phosphate</name>
        <dbReference type="ChEBI" id="CHEBI:597326"/>
    </cofactor>
</comment>
<dbReference type="InterPro" id="IPR015424">
    <property type="entry name" value="PyrdxlP-dep_Trfase"/>
</dbReference>
<dbReference type="InterPro" id="IPR004839">
    <property type="entry name" value="Aminotransferase_I/II_large"/>
</dbReference>
<dbReference type="Pfam" id="PF00155">
    <property type="entry name" value="Aminotran_1_2"/>
    <property type="match status" value="1"/>
</dbReference>
<dbReference type="GO" id="GO:0030170">
    <property type="term" value="F:pyridoxal phosphate binding"/>
    <property type="evidence" value="ECO:0007669"/>
    <property type="project" value="InterPro"/>
</dbReference>
<keyword evidence="3 4" id="KW-0808">Transferase</keyword>
<evidence type="ECO:0000313" key="6">
    <source>
        <dbReference type="EMBL" id="AVB76690.1"/>
    </source>
</evidence>
<keyword evidence="2 4" id="KW-0032">Aminotransferase</keyword>
<name>A0A2L1CBU3_METMI</name>
<evidence type="ECO:0000256" key="4">
    <source>
        <dbReference type="RuleBase" id="RU000481"/>
    </source>
</evidence>
<dbReference type="InterPro" id="IPR050881">
    <property type="entry name" value="LL-DAP_aminotransferase"/>
</dbReference>
<dbReference type="InterPro" id="IPR015421">
    <property type="entry name" value="PyrdxlP-dep_Trfase_major"/>
</dbReference>